<dbReference type="EMBL" id="SNRY01005810">
    <property type="protein sequence ID" value="KAA6314048.1"/>
    <property type="molecule type" value="Genomic_DNA"/>
</dbReference>
<proteinExistence type="predicted"/>
<gene>
    <name evidence="2" type="ORF">EZS27_035278</name>
</gene>
<comment type="caution">
    <text evidence="2">The sequence shown here is derived from an EMBL/GenBank/DDBJ whole genome shotgun (WGS) entry which is preliminary data.</text>
</comment>
<evidence type="ECO:0000313" key="2">
    <source>
        <dbReference type="EMBL" id="KAA6314048.1"/>
    </source>
</evidence>
<sequence>MKKNTFILKALKALLAGCFCFFTVFVSNAQTEVRFGVKAGFNTSNVSGTKDLFKRLDRITGSSNYVVSKYIPRFHDGVISQISFSGHFFLQPELLYSLQGYGEEGVIDMGTYLSSVDQDYDFHYLQLPVYAGYKINTSQYISIRHC</sequence>
<protein>
    <recommendedName>
        <fullName evidence="1">Outer membrane protein beta-barrel domain-containing protein</fullName>
    </recommendedName>
</protein>
<dbReference type="AlphaFoldDB" id="A0A5J4PZA8"/>
<name>A0A5J4PZA8_9ZZZZ</name>
<dbReference type="Pfam" id="PF13568">
    <property type="entry name" value="OMP_b-brl_2"/>
    <property type="match status" value="1"/>
</dbReference>
<organism evidence="2">
    <name type="scientific">termite gut metagenome</name>
    <dbReference type="NCBI Taxonomy" id="433724"/>
    <lineage>
        <taxon>unclassified sequences</taxon>
        <taxon>metagenomes</taxon>
        <taxon>organismal metagenomes</taxon>
    </lineage>
</organism>
<accession>A0A5J4PZA8</accession>
<feature type="domain" description="Outer membrane protein beta-barrel" evidence="1">
    <location>
        <begin position="28"/>
        <end position="140"/>
    </location>
</feature>
<dbReference type="InterPro" id="IPR025665">
    <property type="entry name" value="Beta-barrel_OMP_2"/>
</dbReference>
<reference evidence="2" key="1">
    <citation type="submission" date="2019-03" db="EMBL/GenBank/DDBJ databases">
        <title>Single cell metagenomics reveals metabolic interactions within the superorganism composed of flagellate Streblomastix strix and complex community of Bacteroidetes bacteria on its surface.</title>
        <authorList>
            <person name="Treitli S.C."/>
            <person name="Kolisko M."/>
            <person name="Husnik F."/>
            <person name="Keeling P."/>
            <person name="Hampl V."/>
        </authorList>
    </citation>
    <scope>NUCLEOTIDE SEQUENCE</scope>
    <source>
        <strain evidence="2">STM</strain>
    </source>
</reference>
<evidence type="ECO:0000259" key="1">
    <source>
        <dbReference type="Pfam" id="PF13568"/>
    </source>
</evidence>